<feature type="transmembrane region" description="Helical" evidence="1">
    <location>
        <begin position="133"/>
        <end position="154"/>
    </location>
</feature>
<proteinExistence type="predicted"/>
<dbReference type="EMBL" id="JACBNQ010000020">
    <property type="protein sequence ID" value="NYB75372.1"/>
    <property type="molecule type" value="Genomic_DNA"/>
</dbReference>
<accession>A0A974BLN2</accession>
<feature type="transmembrane region" description="Helical" evidence="1">
    <location>
        <begin position="223"/>
        <end position="242"/>
    </location>
</feature>
<feature type="transmembrane region" description="Helical" evidence="1">
    <location>
        <begin position="296"/>
        <end position="316"/>
    </location>
</feature>
<feature type="transmembrane region" description="Helical" evidence="1">
    <location>
        <begin position="200"/>
        <end position="217"/>
    </location>
</feature>
<keyword evidence="3" id="KW-1185">Reference proteome</keyword>
<dbReference type="Proteomes" id="UP000611629">
    <property type="component" value="Unassembled WGS sequence"/>
</dbReference>
<evidence type="ECO:0000256" key="1">
    <source>
        <dbReference type="SAM" id="Phobius"/>
    </source>
</evidence>
<comment type="caution">
    <text evidence="2">The sequence shown here is derived from an EMBL/GenBank/DDBJ whole genome shotgun (WGS) entry which is preliminary data.</text>
</comment>
<name>A0A974BLN2_SEDHY</name>
<reference evidence="2" key="1">
    <citation type="submission" date="2020-07" db="EMBL/GenBank/DDBJ databases">
        <title>Genomic analysis of a strain of Sedimentibacter Hydroxybenzoicus DSM7310.</title>
        <authorList>
            <person name="Ma S."/>
        </authorList>
    </citation>
    <scope>NUCLEOTIDE SEQUENCE</scope>
    <source>
        <strain evidence="2">DSM 7310</strain>
    </source>
</reference>
<dbReference type="RefSeq" id="WP_179239075.1">
    <property type="nucleotide sequence ID" value="NZ_JACBNQ010000020.1"/>
</dbReference>
<evidence type="ECO:0000313" key="2">
    <source>
        <dbReference type="EMBL" id="NYB75372.1"/>
    </source>
</evidence>
<feature type="transmembrane region" description="Helical" evidence="1">
    <location>
        <begin position="272"/>
        <end position="290"/>
    </location>
</feature>
<dbReference type="InterPro" id="IPR047928">
    <property type="entry name" value="Perm_prefix_1"/>
</dbReference>
<gene>
    <name evidence="2" type="ORF">HZF24_14585</name>
</gene>
<dbReference type="AlphaFoldDB" id="A0A974BLN2"/>
<keyword evidence="1" id="KW-1133">Transmembrane helix</keyword>
<dbReference type="NCBIfam" id="NF038403">
    <property type="entry name" value="perm_prefix_1"/>
    <property type="match status" value="1"/>
</dbReference>
<feature type="transmembrane region" description="Helical" evidence="1">
    <location>
        <begin position="101"/>
        <end position="121"/>
    </location>
</feature>
<sequence length="319" mass="35608">MNTIRNYLDNMFLGLPQTEEVTKAKMELLAMMEDKYNELKDSGKTENEAIGIVISEFGNLDELGETLGIKHALENKSDIPMITYEDARKYIEITKEATPKISLGILLCIISPVVLLLLLGLSELNMVRVKEEALIAIGLVALIASVAAGVSYIIRFSGKLEKYDYLKYDLFETDYKTEQMVRGILEEDEPIYRSAVSTSVILYILSALPVIVIPLVFETEGLSVLSVVITLFIVAFSTYNLISKSAVNGTCNILLQQGDYSLKRKSNKISRIVSSVYWCVIVAAYLGYSFTTYNWAMSWIIWPVAGILYGAISAIVDER</sequence>
<protein>
    <submittedName>
        <fullName evidence="2">Uncharacterized protein</fullName>
    </submittedName>
</protein>
<evidence type="ECO:0000313" key="3">
    <source>
        <dbReference type="Proteomes" id="UP000611629"/>
    </source>
</evidence>
<keyword evidence="1" id="KW-0472">Membrane</keyword>
<keyword evidence="1" id="KW-0812">Transmembrane</keyword>
<organism evidence="2 3">
    <name type="scientific">Sedimentibacter hydroxybenzoicus DSM 7310</name>
    <dbReference type="NCBI Taxonomy" id="1123245"/>
    <lineage>
        <taxon>Bacteria</taxon>
        <taxon>Bacillati</taxon>
        <taxon>Bacillota</taxon>
        <taxon>Tissierellia</taxon>
        <taxon>Sedimentibacter</taxon>
    </lineage>
</organism>